<evidence type="ECO:0000313" key="13">
    <source>
        <dbReference type="EMBL" id="SQI34595.1"/>
    </source>
</evidence>
<feature type="domain" description="Molybdopterin dinucleotide-binding" evidence="12">
    <location>
        <begin position="643"/>
        <end position="750"/>
    </location>
</feature>
<feature type="region of interest" description="Disordered" evidence="10">
    <location>
        <begin position="762"/>
        <end position="790"/>
    </location>
</feature>
<dbReference type="GO" id="GO:0008863">
    <property type="term" value="F:formate dehydrogenase (NAD+) activity"/>
    <property type="evidence" value="ECO:0007669"/>
    <property type="project" value="UniProtKB-EC"/>
</dbReference>
<evidence type="ECO:0000256" key="7">
    <source>
        <dbReference type="ARBA" id="ARBA00023002"/>
    </source>
</evidence>
<evidence type="ECO:0000256" key="5">
    <source>
        <dbReference type="ARBA" id="ARBA00022505"/>
    </source>
</evidence>
<dbReference type="InterPro" id="IPR009010">
    <property type="entry name" value="Asp_de-COase-like_dom_sf"/>
</dbReference>
<dbReference type="GO" id="GO:0016020">
    <property type="term" value="C:membrane"/>
    <property type="evidence" value="ECO:0007669"/>
    <property type="project" value="TreeGrafter"/>
</dbReference>
<dbReference type="CDD" id="cd02767">
    <property type="entry name" value="MopB_ydeP"/>
    <property type="match status" value="1"/>
</dbReference>
<comment type="similarity">
    <text evidence="3">Belongs to the prokaryotic molybdopterin-containing oxidoreductase family.</text>
</comment>
<keyword evidence="14" id="KW-1185">Reference proteome</keyword>
<feature type="domain" description="Molybdopterin oxidoreductase" evidence="11">
    <location>
        <begin position="121"/>
        <end position="489"/>
    </location>
</feature>
<sequence length="790" mass="87178">MRDDQRRDYDEQELRVGDHKNSAAGVTGVAVALKRSFREMGIVRSAETLRELNQAEGFDCMSCAWPDPAPGHRHAAEFCENGAKAVAEEATRDRVTPEFFARHSIDDLAQHSELWLGKQGRITHPMVKRPGATHYTPIEWDDAFALIGEQLRSLDSPDEALFYTSGRASNEAAFVYQLFARAFGTNNLPDCSNMCHESTSIALQESIGIGKASVTLEDVHHAELIVLQGQNPGTNHPRMLTALEKAKRNGAKILAINPLREAGLVNFRNPQTPRGVVGRGTDLADLHLPIAVNGDLALMQAIGSLLVEWDALDHDFVREYTTGFDDWKQHVRNVDWDEVIAATGLSRQAITEAAQMFRRSKATVFCWAMGVTQHRNAVATIKEICNLAFARGNIGRRGAGLMPVRGHSNVQGDRTMGIWERPPQHFLDALEKEFGFDPPREHGFDTVDSIRAMRDGKAKFFLGLGGNFVQSAPDTVVTAEAMSGIDMTVQISTKLNRSHLVCGETALILPTLGRTEKDVQASGHQFVSVEDTECSVHASRGPLEPASEHLRSEVSIITGIAEATIGDRYGLQWKAMRDDYANIRSHISRVVPGCEGYEVNVRRPGGFILPHPPRDTRTFQTKTGKAEFAVSPIEVVQVPPGHLLLQTLRSHDQFNTTIYGLSDRYRGIEGGRRVVLMHREDIAAAGLDPGDIVDLFTRWDGDERVRCAHRFRVVEYDVPRGSAAAYYPETNPLVPLDSTALESNCPTYKSVVISIAPTGTRSSDCPDVGGMQKVGSDWSHKTHPQPEHLS</sequence>
<dbReference type="STRING" id="1219011.GCA_001895045_02386"/>
<dbReference type="KEGG" id="rcr:NCTC10994_02827"/>
<gene>
    <name evidence="13" type="primary">fdhF</name>
    <name evidence="13" type="ORF">NCTC10994_02827</name>
</gene>
<dbReference type="CDD" id="cd02787">
    <property type="entry name" value="MopB_CT_ydeP"/>
    <property type="match status" value="1"/>
</dbReference>
<keyword evidence="5" id="KW-0500">Molybdenum</keyword>
<protein>
    <submittedName>
        <fullName evidence="13">Formate dehydrogenase</fullName>
        <ecNumber evidence="13">1.17.1.9</ecNumber>
    </submittedName>
</protein>
<evidence type="ECO:0000256" key="10">
    <source>
        <dbReference type="SAM" id="MobiDB-lite"/>
    </source>
</evidence>
<evidence type="ECO:0000256" key="2">
    <source>
        <dbReference type="ARBA" id="ARBA00001966"/>
    </source>
</evidence>
<dbReference type="NCBIfam" id="TIGR01701">
    <property type="entry name" value="Fdhalpha-like"/>
    <property type="match status" value="1"/>
</dbReference>
<keyword evidence="4" id="KW-0004">4Fe-4S</keyword>
<evidence type="ECO:0000259" key="11">
    <source>
        <dbReference type="Pfam" id="PF00384"/>
    </source>
</evidence>
<dbReference type="InterPro" id="IPR037951">
    <property type="entry name" value="MopB_CT_YdeP"/>
</dbReference>
<evidence type="ECO:0000256" key="9">
    <source>
        <dbReference type="ARBA" id="ARBA00023014"/>
    </source>
</evidence>
<dbReference type="GO" id="GO:0030151">
    <property type="term" value="F:molybdenum ion binding"/>
    <property type="evidence" value="ECO:0007669"/>
    <property type="project" value="InterPro"/>
</dbReference>
<dbReference type="RefSeq" id="WP_072700771.1">
    <property type="nucleotide sequence ID" value="NZ_JAFBBL010000001.1"/>
</dbReference>
<dbReference type="GO" id="GO:0051539">
    <property type="term" value="F:4 iron, 4 sulfur cluster binding"/>
    <property type="evidence" value="ECO:0007669"/>
    <property type="project" value="UniProtKB-KW"/>
</dbReference>
<dbReference type="PANTHER" id="PTHR43105">
    <property type="entry name" value="RESPIRATORY NITRATE REDUCTASE"/>
    <property type="match status" value="1"/>
</dbReference>
<dbReference type="Pfam" id="PF00384">
    <property type="entry name" value="Molybdopterin"/>
    <property type="match status" value="1"/>
</dbReference>
<dbReference type="InterPro" id="IPR041953">
    <property type="entry name" value="YdeP_MopB"/>
</dbReference>
<evidence type="ECO:0000256" key="3">
    <source>
        <dbReference type="ARBA" id="ARBA00010312"/>
    </source>
</evidence>
<organism evidence="13 14">
    <name type="scientific">Rhodococcus coprophilus</name>
    <dbReference type="NCBI Taxonomy" id="38310"/>
    <lineage>
        <taxon>Bacteria</taxon>
        <taxon>Bacillati</taxon>
        <taxon>Actinomycetota</taxon>
        <taxon>Actinomycetes</taxon>
        <taxon>Mycobacteriales</taxon>
        <taxon>Nocardiaceae</taxon>
        <taxon>Rhodococcus</taxon>
    </lineage>
</organism>
<proteinExistence type="inferred from homology"/>
<keyword evidence="9" id="KW-0411">Iron-sulfur</keyword>
<dbReference type="PANTHER" id="PTHR43105:SF4">
    <property type="entry name" value="PROTEIN YDEP"/>
    <property type="match status" value="1"/>
</dbReference>
<keyword evidence="6" id="KW-0479">Metal-binding</keyword>
<evidence type="ECO:0000256" key="6">
    <source>
        <dbReference type="ARBA" id="ARBA00022723"/>
    </source>
</evidence>
<dbReference type="Pfam" id="PF01568">
    <property type="entry name" value="Molydop_binding"/>
    <property type="match status" value="1"/>
</dbReference>
<dbReference type="GO" id="GO:0043546">
    <property type="term" value="F:molybdopterin cofactor binding"/>
    <property type="evidence" value="ECO:0007669"/>
    <property type="project" value="InterPro"/>
</dbReference>
<keyword evidence="7 13" id="KW-0560">Oxidoreductase</keyword>
<dbReference type="Proteomes" id="UP000249091">
    <property type="component" value="Chromosome 1"/>
</dbReference>
<dbReference type="SUPFAM" id="SSF50692">
    <property type="entry name" value="ADC-like"/>
    <property type="match status" value="1"/>
</dbReference>
<dbReference type="InterPro" id="IPR010046">
    <property type="entry name" value="Mopterin_OxRdtse_a_bac"/>
</dbReference>
<feature type="compositionally biased region" description="Basic and acidic residues" evidence="10">
    <location>
        <begin position="778"/>
        <end position="790"/>
    </location>
</feature>
<accession>A0A2X4X529</accession>
<dbReference type="InterPro" id="IPR050123">
    <property type="entry name" value="Prok_molybdopt-oxidoreductase"/>
</dbReference>
<comment type="cofactor">
    <cofactor evidence="2">
        <name>[4Fe-4S] cluster</name>
        <dbReference type="ChEBI" id="CHEBI:49883"/>
    </cofactor>
</comment>
<dbReference type="EC" id="1.17.1.9" evidence="13"/>
<dbReference type="EMBL" id="LS483468">
    <property type="protein sequence ID" value="SQI34595.1"/>
    <property type="molecule type" value="Genomic_DNA"/>
</dbReference>
<dbReference type="SUPFAM" id="SSF53706">
    <property type="entry name" value="Formate dehydrogenase/DMSO reductase, domains 1-3"/>
    <property type="match status" value="1"/>
</dbReference>
<evidence type="ECO:0000256" key="1">
    <source>
        <dbReference type="ARBA" id="ARBA00001942"/>
    </source>
</evidence>
<evidence type="ECO:0000256" key="8">
    <source>
        <dbReference type="ARBA" id="ARBA00023004"/>
    </source>
</evidence>
<dbReference type="Gene3D" id="3.40.228.10">
    <property type="entry name" value="Dimethylsulfoxide Reductase, domain 2"/>
    <property type="match status" value="1"/>
</dbReference>
<dbReference type="Gene3D" id="3.40.50.740">
    <property type="match status" value="1"/>
</dbReference>
<evidence type="ECO:0000313" key="14">
    <source>
        <dbReference type="Proteomes" id="UP000249091"/>
    </source>
</evidence>
<dbReference type="InterPro" id="IPR006657">
    <property type="entry name" value="MoPterin_dinucl-bd_dom"/>
</dbReference>
<dbReference type="AlphaFoldDB" id="A0A2X4X529"/>
<dbReference type="PIRSF" id="PIRSF000144">
    <property type="entry name" value="CbbBc"/>
    <property type="match status" value="1"/>
</dbReference>
<evidence type="ECO:0000256" key="4">
    <source>
        <dbReference type="ARBA" id="ARBA00022485"/>
    </source>
</evidence>
<comment type="cofactor">
    <cofactor evidence="1">
        <name>Mo-bis(molybdopterin guanine dinucleotide)</name>
        <dbReference type="ChEBI" id="CHEBI:60539"/>
    </cofactor>
</comment>
<dbReference type="InterPro" id="IPR006656">
    <property type="entry name" value="Mopterin_OxRdtase"/>
</dbReference>
<name>A0A2X4X529_9NOCA</name>
<keyword evidence="8" id="KW-0408">Iron</keyword>
<evidence type="ECO:0000259" key="12">
    <source>
        <dbReference type="Pfam" id="PF01568"/>
    </source>
</evidence>
<reference evidence="13 14" key="1">
    <citation type="submission" date="2018-06" db="EMBL/GenBank/DDBJ databases">
        <authorList>
            <consortium name="Pathogen Informatics"/>
            <person name="Doyle S."/>
        </authorList>
    </citation>
    <scope>NUCLEOTIDE SEQUENCE [LARGE SCALE GENOMIC DNA]</scope>
    <source>
        <strain evidence="13 14">NCTC10994</strain>
    </source>
</reference>